<organism evidence="1 2">
    <name type="scientific">Catharanthus roseus</name>
    <name type="common">Madagascar periwinkle</name>
    <name type="synonym">Vinca rosea</name>
    <dbReference type="NCBI Taxonomy" id="4058"/>
    <lineage>
        <taxon>Eukaryota</taxon>
        <taxon>Viridiplantae</taxon>
        <taxon>Streptophyta</taxon>
        <taxon>Embryophyta</taxon>
        <taxon>Tracheophyta</taxon>
        <taxon>Spermatophyta</taxon>
        <taxon>Magnoliopsida</taxon>
        <taxon>eudicotyledons</taxon>
        <taxon>Gunneridae</taxon>
        <taxon>Pentapetalae</taxon>
        <taxon>asterids</taxon>
        <taxon>lamiids</taxon>
        <taxon>Gentianales</taxon>
        <taxon>Apocynaceae</taxon>
        <taxon>Rauvolfioideae</taxon>
        <taxon>Vinceae</taxon>
        <taxon>Catharanthinae</taxon>
        <taxon>Catharanthus</taxon>
    </lineage>
</organism>
<keyword evidence="2" id="KW-1185">Reference proteome</keyword>
<reference evidence="2" key="1">
    <citation type="journal article" date="2023" name="Nat. Plants">
        <title>Single-cell RNA sequencing provides a high-resolution roadmap for understanding the multicellular compartmentation of specialized metabolism.</title>
        <authorList>
            <person name="Sun S."/>
            <person name="Shen X."/>
            <person name="Li Y."/>
            <person name="Li Y."/>
            <person name="Wang S."/>
            <person name="Li R."/>
            <person name="Zhang H."/>
            <person name="Shen G."/>
            <person name="Guo B."/>
            <person name="Wei J."/>
            <person name="Xu J."/>
            <person name="St-Pierre B."/>
            <person name="Chen S."/>
            <person name="Sun C."/>
        </authorList>
    </citation>
    <scope>NUCLEOTIDE SEQUENCE [LARGE SCALE GENOMIC DNA]</scope>
</reference>
<name>A0ACB9ZPC7_CATRO</name>
<dbReference type="EMBL" id="CM044708">
    <property type="protein sequence ID" value="KAI5649443.1"/>
    <property type="molecule type" value="Genomic_DNA"/>
</dbReference>
<protein>
    <submittedName>
        <fullName evidence="1">Uncharacterized protein</fullName>
    </submittedName>
</protein>
<accession>A0ACB9ZPC7</accession>
<gene>
    <name evidence="1" type="ORF">M9H77_35448</name>
</gene>
<comment type="caution">
    <text evidence="1">The sequence shown here is derived from an EMBL/GenBank/DDBJ whole genome shotgun (WGS) entry which is preliminary data.</text>
</comment>
<dbReference type="Proteomes" id="UP001060085">
    <property type="component" value="Linkage Group LG08"/>
</dbReference>
<evidence type="ECO:0000313" key="1">
    <source>
        <dbReference type="EMBL" id="KAI5649443.1"/>
    </source>
</evidence>
<proteinExistence type="predicted"/>
<sequence>MGFEKNDEGQFIRGEQHESDADDEEKDDDDDEEQEEINVNEEESDSEPEEETHRKEIRRKKSQERTEEGSSLGSMTQLKVMIASLQASMNSWFDNLDGKISDIQERHNEEEKIKPLKTLKTSVLVRDMLRYFVKLPNFIFDS</sequence>
<evidence type="ECO:0000313" key="2">
    <source>
        <dbReference type="Proteomes" id="UP001060085"/>
    </source>
</evidence>